<keyword evidence="3" id="KW-0677">Repeat</keyword>
<dbReference type="Proteomes" id="UP001054837">
    <property type="component" value="Unassembled WGS sequence"/>
</dbReference>
<dbReference type="InterPro" id="IPR039800">
    <property type="entry name" value="MICU1/2/3"/>
</dbReference>
<dbReference type="EMBL" id="BPLQ01002810">
    <property type="protein sequence ID" value="GIX95761.1"/>
    <property type="molecule type" value="Genomic_DNA"/>
</dbReference>
<dbReference type="PROSITE" id="PS00018">
    <property type="entry name" value="EF_HAND_1"/>
    <property type="match status" value="2"/>
</dbReference>
<proteinExistence type="predicted"/>
<dbReference type="GO" id="GO:0051560">
    <property type="term" value="P:mitochondrial calcium ion homeostasis"/>
    <property type="evidence" value="ECO:0007669"/>
    <property type="project" value="TreeGrafter"/>
</dbReference>
<feature type="domain" description="EF-hand" evidence="10">
    <location>
        <begin position="296"/>
        <end position="331"/>
    </location>
</feature>
<evidence type="ECO:0000256" key="8">
    <source>
        <dbReference type="ARBA" id="ARBA00023136"/>
    </source>
</evidence>
<keyword evidence="8" id="KW-0472">Membrane</keyword>
<dbReference type="SUPFAM" id="SSF47473">
    <property type="entry name" value="EF-hand"/>
    <property type="match status" value="2"/>
</dbReference>
<evidence type="ECO:0000256" key="1">
    <source>
        <dbReference type="ARBA" id="ARBA00004273"/>
    </source>
</evidence>
<evidence type="ECO:0000256" key="6">
    <source>
        <dbReference type="ARBA" id="ARBA00022946"/>
    </source>
</evidence>
<evidence type="ECO:0000256" key="2">
    <source>
        <dbReference type="ARBA" id="ARBA00004569"/>
    </source>
</evidence>
<evidence type="ECO:0000256" key="5">
    <source>
        <dbReference type="ARBA" id="ARBA00022837"/>
    </source>
</evidence>
<keyword evidence="5" id="KW-0106">Calcium</keyword>
<evidence type="ECO:0000313" key="11">
    <source>
        <dbReference type="EMBL" id="GIX95761.1"/>
    </source>
</evidence>
<evidence type="ECO:0000256" key="3">
    <source>
        <dbReference type="ARBA" id="ARBA00022737"/>
    </source>
</evidence>
<dbReference type="Pfam" id="PF13499">
    <property type="entry name" value="EF-hand_7"/>
    <property type="match status" value="1"/>
</dbReference>
<dbReference type="AlphaFoldDB" id="A0AAV4PF71"/>
<comment type="caution">
    <text evidence="11">The sequence shown here is derived from an EMBL/GenBank/DDBJ whole genome shotgun (WGS) entry which is preliminary data.</text>
</comment>
<accession>A0AAV4PF71</accession>
<keyword evidence="4" id="KW-0999">Mitochondrion inner membrane</keyword>
<protein>
    <submittedName>
        <fullName evidence="11">Calcium uptake protein 3, mitochondrial</fullName>
    </submittedName>
</protein>
<dbReference type="Gene3D" id="1.10.238.10">
    <property type="entry name" value="EF-hand"/>
    <property type="match status" value="2"/>
</dbReference>
<evidence type="ECO:0000256" key="4">
    <source>
        <dbReference type="ARBA" id="ARBA00022792"/>
    </source>
</evidence>
<keyword evidence="6" id="KW-0809">Transit peptide</keyword>
<reference evidence="11 12" key="1">
    <citation type="submission" date="2021-06" db="EMBL/GenBank/DDBJ databases">
        <title>Caerostris darwini draft genome.</title>
        <authorList>
            <person name="Kono N."/>
            <person name="Arakawa K."/>
        </authorList>
    </citation>
    <scope>NUCLEOTIDE SEQUENCE [LARGE SCALE GENOMIC DNA]</scope>
</reference>
<gene>
    <name evidence="11" type="primary">MICU3</name>
    <name evidence="11" type="ORF">CDAR_448361</name>
</gene>
<dbReference type="SMART" id="SM00054">
    <property type="entry name" value="EFh"/>
    <property type="match status" value="2"/>
</dbReference>
<evidence type="ECO:0000256" key="7">
    <source>
        <dbReference type="ARBA" id="ARBA00023128"/>
    </source>
</evidence>
<keyword evidence="7" id="KW-0496">Mitochondrion</keyword>
<evidence type="ECO:0000256" key="9">
    <source>
        <dbReference type="SAM" id="MobiDB-lite"/>
    </source>
</evidence>
<evidence type="ECO:0000259" key="10">
    <source>
        <dbReference type="PROSITE" id="PS50222"/>
    </source>
</evidence>
<dbReference type="GO" id="GO:0036444">
    <property type="term" value="P:calcium import into the mitochondrion"/>
    <property type="evidence" value="ECO:0007669"/>
    <property type="project" value="UniProtKB-ARBA"/>
</dbReference>
<dbReference type="PANTHER" id="PTHR12294:SF13">
    <property type="entry name" value="MITOCHONDRIAL CALCIUM UPTAKE 3, ISOFORM D"/>
    <property type="match status" value="1"/>
</dbReference>
<organism evidence="11 12">
    <name type="scientific">Caerostris darwini</name>
    <dbReference type="NCBI Taxonomy" id="1538125"/>
    <lineage>
        <taxon>Eukaryota</taxon>
        <taxon>Metazoa</taxon>
        <taxon>Ecdysozoa</taxon>
        <taxon>Arthropoda</taxon>
        <taxon>Chelicerata</taxon>
        <taxon>Arachnida</taxon>
        <taxon>Araneae</taxon>
        <taxon>Araneomorphae</taxon>
        <taxon>Entelegynae</taxon>
        <taxon>Araneoidea</taxon>
        <taxon>Araneidae</taxon>
        <taxon>Caerostris</taxon>
    </lineage>
</organism>
<dbReference type="InterPro" id="IPR018247">
    <property type="entry name" value="EF_Hand_1_Ca_BS"/>
</dbReference>
<evidence type="ECO:0000313" key="12">
    <source>
        <dbReference type="Proteomes" id="UP001054837"/>
    </source>
</evidence>
<dbReference type="InterPro" id="IPR002048">
    <property type="entry name" value="EF_hand_dom"/>
</dbReference>
<dbReference type="InterPro" id="IPR011992">
    <property type="entry name" value="EF-hand-dom_pair"/>
</dbReference>
<dbReference type="GO" id="GO:0005509">
    <property type="term" value="F:calcium ion binding"/>
    <property type="evidence" value="ECO:0007669"/>
    <property type="project" value="InterPro"/>
</dbReference>
<name>A0AAV4PF71_9ARAC</name>
<feature type="region of interest" description="Disordered" evidence="9">
    <location>
        <begin position="18"/>
        <end position="44"/>
    </location>
</feature>
<feature type="domain" description="EF-hand" evidence="10">
    <location>
        <begin position="516"/>
        <end position="551"/>
    </location>
</feature>
<dbReference type="GO" id="GO:0005758">
    <property type="term" value="C:mitochondrial intermembrane space"/>
    <property type="evidence" value="ECO:0007669"/>
    <property type="project" value="UniProtKB-SubCell"/>
</dbReference>
<dbReference type="PANTHER" id="PTHR12294">
    <property type="entry name" value="EF HAND DOMAIN FAMILY A1,A2-RELATED"/>
    <property type="match status" value="1"/>
</dbReference>
<sequence>MDNLLRTMAEFRSNFERNFPPKQDVRSSTGNGPPQDHLEVPSPGAAAEAMITESSMTTVPLFNSEADHCLNITAAKTQLKDKEKAVEMMHQIIKKQNILLDGGVSSMMQMDEGNGPSQEHMEVPSPLEVDSNAKENKIEKVTPEGILIKDHKDRLYYAAGSIGAGVTILIFSDKLQKFGTRRDIGLVHANQHSKNNKEEDIQMSQLTQRERRFIKFASVEYDGQLYMTPQDFLDSVTETDPRPRLKRKILTRKELHSLYDSTPPRRKGNTSLFRSLHDKGIISYTEYLFLLSVLTKPQSGFRIAFNMFDTDGNQRVDKKEFLVVLHLLVKSFFKRTAETIGLYSGVPPLVLEKIFSTVARKGNMLRRKDRSSSDEDADFDTVDTTLLIHLFGKKGNEDLSYDDFYRFMDNLQTEVLELEFTEFSRGMPTISEVDFARILLRYTLVHSSDYEAYIERVHERIPDEKGISFSQFKAFCQFLNNLDDFSIAMRMFTFANRPISQEEFHRAVAICTGHSLDANLVNAVFQIFDEDGDGQLSYKEFIAIMRDRLHRGFKSHLVKTEGWEAFKSCVKTEMKN</sequence>
<dbReference type="GO" id="GO:1990246">
    <property type="term" value="C:uniplex complex"/>
    <property type="evidence" value="ECO:0007669"/>
    <property type="project" value="TreeGrafter"/>
</dbReference>
<keyword evidence="12" id="KW-1185">Reference proteome</keyword>
<dbReference type="PROSITE" id="PS50222">
    <property type="entry name" value="EF_HAND_2"/>
    <property type="match status" value="2"/>
</dbReference>
<comment type="subcellular location">
    <subcellularLocation>
        <location evidence="1">Mitochondrion inner membrane</location>
    </subcellularLocation>
    <subcellularLocation>
        <location evidence="2">Mitochondrion intermembrane space</location>
    </subcellularLocation>
</comment>